<evidence type="ECO:0000313" key="2">
    <source>
        <dbReference type="EMBL" id="KAK4526359.1"/>
    </source>
</evidence>
<keyword evidence="1" id="KW-0472">Membrane</keyword>
<keyword evidence="3" id="KW-1185">Reference proteome</keyword>
<dbReference type="EMBL" id="JANCYU010000039">
    <property type="protein sequence ID" value="KAK4526359.1"/>
    <property type="molecule type" value="Genomic_DNA"/>
</dbReference>
<feature type="transmembrane region" description="Helical" evidence="1">
    <location>
        <begin position="69"/>
        <end position="88"/>
    </location>
</feature>
<keyword evidence="1" id="KW-1133">Transmembrane helix</keyword>
<sequence length="359" mass="40206">MDHDAVEKGGAFYASVSRKEKLDGLWRKQSLYAFRAFSDSAFSTILFELLSKGLVCFHLSPLLFVGSELFLGSLLGMFSVVANIMGVVERHTEESRIQQQRLETASAQLVAEWESLESNSGRVDSFDALEIEEMVHWLEALEELEGPGAIKFFQRIVLDDTVEKRATLARCLGRCQTRSNIVLCTLQQLALKDASSVVRNAARNSIKELIRNQVIPSPDLLVPHNVGFVSVLHNEQAHLSESSSCGKVPFLFGKFQLGTCEEPKNNDTYFESLLENNATPFDRMDVLDIVMFCSLSGAIIGLQLYCLSHSVDLPFRFVALGWVFGVGGLIVYPYSGKLWQYLHRTSWLRALFSEQATFS</sequence>
<feature type="transmembrane region" description="Helical" evidence="1">
    <location>
        <begin position="317"/>
        <end position="334"/>
    </location>
</feature>
<comment type="caution">
    <text evidence="2">The sequence shown here is derived from an EMBL/GenBank/DDBJ whole genome shotgun (WGS) entry which is preliminary data.</text>
</comment>
<evidence type="ECO:0000313" key="3">
    <source>
        <dbReference type="Proteomes" id="UP001300502"/>
    </source>
</evidence>
<gene>
    <name evidence="2" type="ORF">GAYE_SCF23G4273</name>
</gene>
<dbReference type="AlphaFoldDB" id="A0AAV9IG21"/>
<accession>A0AAV9IG21</accession>
<dbReference type="Proteomes" id="UP001300502">
    <property type="component" value="Unassembled WGS sequence"/>
</dbReference>
<feature type="transmembrane region" description="Helical" evidence="1">
    <location>
        <begin position="286"/>
        <end position="305"/>
    </location>
</feature>
<proteinExistence type="predicted"/>
<keyword evidence="1" id="KW-0812">Transmembrane</keyword>
<organism evidence="2 3">
    <name type="scientific">Galdieria yellowstonensis</name>
    <dbReference type="NCBI Taxonomy" id="3028027"/>
    <lineage>
        <taxon>Eukaryota</taxon>
        <taxon>Rhodophyta</taxon>
        <taxon>Bangiophyceae</taxon>
        <taxon>Galdieriales</taxon>
        <taxon>Galdieriaceae</taxon>
        <taxon>Galdieria</taxon>
    </lineage>
</organism>
<reference evidence="2 3" key="1">
    <citation type="submission" date="2022-07" db="EMBL/GenBank/DDBJ databases">
        <title>Genome-wide signatures of adaptation to extreme environments.</title>
        <authorList>
            <person name="Cho C.H."/>
            <person name="Yoon H.S."/>
        </authorList>
    </citation>
    <scope>NUCLEOTIDE SEQUENCE [LARGE SCALE GENOMIC DNA]</scope>
    <source>
        <strain evidence="2 3">108.79 E11</strain>
    </source>
</reference>
<name>A0AAV9IG21_9RHOD</name>
<protein>
    <submittedName>
        <fullName evidence="2">Uncharacterized protein</fullName>
    </submittedName>
</protein>
<evidence type="ECO:0000256" key="1">
    <source>
        <dbReference type="SAM" id="Phobius"/>
    </source>
</evidence>